<dbReference type="InterPro" id="IPR008966">
    <property type="entry name" value="Adhesion_dom_sf"/>
</dbReference>
<name>A0A376PZN8_ECOLX</name>
<dbReference type="EMBL" id="UGBW01000003">
    <property type="protein sequence ID" value="STH84170.1"/>
    <property type="molecule type" value="Genomic_DNA"/>
</dbReference>
<accession>A0A376PZN8</accession>
<proteinExistence type="predicted"/>
<dbReference type="Proteomes" id="UP000255153">
    <property type="component" value="Unassembled WGS sequence"/>
</dbReference>
<evidence type="ECO:0000313" key="2">
    <source>
        <dbReference type="EMBL" id="STK97933.1"/>
    </source>
</evidence>
<dbReference type="SUPFAM" id="SSF49401">
    <property type="entry name" value="Bacterial adhesins"/>
    <property type="match status" value="1"/>
</dbReference>
<dbReference type="Proteomes" id="UP000255093">
    <property type="component" value="Unassembled WGS sequence"/>
</dbReference>
<protein>
    <submittedName>
        <fullName evidence="1 2">Fimbrial-like adhesin protein YadL</fullName>
    </submittedName>
</protein>
<dbReference type="EMBL" id="UGEE01000003">
    <property type="protein sequence ID" value="STK97933.1"/>
    <property type="molecule type" value="Genomic_DNA"/>
</dbReference>
<organism evidence="1 3">
    <name type="scientific">Escherichia coli</name>
    <dbReference type="NCBI Taxonomy" id="562"/>
    <lineage>
        <taxon>Bacteria</taxon>
        <taxon>Pseudomonadati</taxon>
        <taxon>Pseudomonadota</taxon>
        <taxon>Gammaproteobacteria</taxon>
        <taxon>Enterobacterales</taxon>
        <taxon>Enterobacteriaceae</taxon>
        <taxon>Escherichia</taxon>
    </lineage>
</organism>
<gene>
    <name evidence="2" type="ORF">NCTC8603_04822</name>
    <name evidence="1" type="ORF">NCTC8621_04239</name>
</gene>
<evidence type="ECO:0000313" key="3">
    <source>
        <dbReference type="Proteomes" id="UP000255093"/>
    </source>
</evidence>
<dbReference type="AlphaFoldDB" id="A0A376PZN8"/>
<evidence type="ECO:0000313" key="1">
    <source>
        <dbReference type="EMBL" id="STH84170.1"/>
    </source>
</evidence>
<evidence type="ECO:0000313" key="4">
    <source>
        <dbReference type="Proteomes" id="UP000255153"/>
    </source>
</evidence>
<sequence>MSAVLVVAKDKTVTDVTAGDFTAPATFTVTYN</sequence>
<reference evidence="3 4" key="1">
    <citation type="submission" date="2018-06" db="EMBL/GenBank/DDBJ databases">
        <authorList>
            <consortium name="Pathogen Informatics"/>
            <person name="Doyle S."/>
        </authorList>
    </citation>
    <scope>NUCLEOTIDE SEQUENCE [LARGE SCALE GENOMIC DNA]</scope>
    <source>
        <strain evidence="2 4">NCTC8603</strain>
        <strain evidence="1 3">NCTC8621</strain>
    </source>
</reference>